<sequence length="92" mass="10512">MADDVGFDEPEMSWSTQDFEQKIGFTGGRYTETNAFFTFLVGLIMATVFFLFLEFVITDSGSDLEWAEKHTTAEGKVEDRPIHIFIADKFIN</sequence>
<keyword evidence="1" id="KW-1133">Transmembrane helix</keyword>
<keyword evidence="1" id="KW-0472">Membrane</keyword>
<dbReference type="EMBL" id="UINC01208094">
    <property type="protein sequence ID" value="SVE30474.1"/>
    <property type="molecule type" value="Genomic_DNA"/>
</dbReference>
<reference evidence="2" key="1">
    <citation type="submission" date="2018-05" db="EMBL/GenBank/DDBJ databases">
        <authorList>
            <person name="Lanie J.A."/>
            <person name="Ng W.-L."/>
            <person name="Kazmierczak K.M."/>
            <person name="Andrzejewski T.M."/>
            <person name="Davidsen T.M."/>
            <person name="Wayne K.J."/>
            <person name="Tettelin H."/>
            <person name="Glass J.I."/>
            <person name="Rusch D."/>
            <person name="Podicherti R."/>
            <person name="Tsui H.-C.T."/>
            <person name="Winkler M.E."/>
        </authorList>
    </citation>
    <scope>NUCLEOTIDE SEQUENCE</scope>
</reference>
<protein>
    <submittedName>
        <fullName evidence="2">Uncharacterized protein</fullName>
    </submittedName>
</protein>
<accession>A0A383CEB4</accession>
<evidence type="ECO:0000313" key="2">
    <source>
        <dbReference type="EMBL" id="SVE30474.1"/>
    </source>
</evidence>
<dbReference type="AlphaFoldDB" id="A0A383CEB4"/>
<organism evidence="2">
    <name type="scientific">marine metagenome</name>
    <dbReference type="NCBI Taxonomy" id="408172"/>
    <lineage>
        <taxon>unclassified sequences</taxon>
        <taxon>metagenomes</taxon>
        <taxon>ecological metagenomes</taxon>
    </lineage>
</organism>
<keyword evidence="1" id="KW-0812">Transmembrane</keyword>
<gene>
    <name evidence="2" type="ORF">METZ01_LOCUS483328</name>
</gene>
<evidence type="ECO:0000256" key="1">
    <source>
        <dbReference type="SAM" id="Phobius"/>
    </source>
</evidence>
<name>A0A383CEB4_9ZZZZ</name>
<feature type="non-terminal residue" evidence="2">
    <location>
        <position position="92"/>
    </location>
</feature>
<feature type="transmembrane region" description="Helical" evidence="1">
    <location>
        <begin position="35"/>
        <end position="57"/>
    </location>
</feature>
<proteinExistence type="predicted"/>